<dbReference type="AlphaFoldDB" id="A0A2P6MWG4"/>
<dbReference type="PANTHER" id="PTHR31410">
    <property type="entry name" value="TRANSMEMBRANE PROTEIN 246"/>
    <property type="match status" value="1"/>
</dbReference>
<feature type="transmembrane region" description="Helical" evidence="1">
    <location>
        <begin position="271"/>
        <end position="294"/>
    </location>
</feature>
<feature type="transmembrane region" description="Helical" evidence="1">
    <location>
        <begin position="310"/>
        <end position="329"/>
    </location>
</feature>
<keyword evidence="1" id="KW-0472">Membrane</keyword>
<dbReference type="CDD" id="cd21105">
    <property type="entry name" value="PGAP4-like"/>
    <property type="match status" value="1"/>
</dbReference>
<dbReference type="OrthoDB" id="5403181at2759"/>
<dbReference type="GO" id="GO:0006506">
    <property type="term" value="P:GPI anchor biosynthetic process"/>
    <property type="evidence" value="ECO:0007669"/>
    <property type="project" value="InterPro"/>
</dbReference>
<dbReference type="Gene3D" id="3.30.530.20">
    <property type="match status" value="1"/>
</dbReference>
<evidence type="ECO:0000313" key="4">
    <source>
        <dbReference type="Proteomes" id="UP000241769"/>
    </source>
</evidence>
<dbReference type="InterPro" id="IPR023393">
    <property type="entry name" value="START-like_dom_sf"/>
</dbReference>
<evidence type="ECO:0000259" key="2">
    <source>
        <dbReference type="PROSITE" id="PS50848"/>
    </source>
</evidence>
<evidence type="ECO:0000313" key="3">
    <source>
        <dbReference type="EMBL" id="PRP76062.1"/>
    </source>
</evidence>
<dbReference type="PANTHER" id="PTHR31410:SF1">
    <property type="entry name" value="POST-GPI ATTACHMENT TO PROTEINS FACTOR 4"/>
    <property type="match status" value="1"/>
</dbReference>
<gene>
    <name evidence="3" type="ORF">PROFUN_01778</name>
</gene>
<keyword evidence="1" id="KW-0812">Transmembrane</keyword>
<dbReference type="GO" id="GO:0000139">
    <property type="term" value="C:Golgi membrane"/>
    <property type="evidence" value="ECO:0007669"/>
    <property type="project" value="InterPro"/>
</dbReference>
<proteinExistence type="predicted"/>
<reference evidence="3 4" key="1">
    <citation type="journal article" date="2018" name="Genome Biol. Evol.">
        <title>Multiple Roots of Fruiting Body Formation in Amoebozoa.</title>
        <authorList>
            <person name="Hillmann F."/>
            <person name="Forbes G."/>
            <person name="Novohradska S."/>
            <person name="Ferling I."/>
            <person name="Riege K."/>
            <person name="Groth M."/>
            <person name="Westermann M."/>
            <person name="Marz M."/>
            <person name="Spaller T."/>
            <person name="Winckler T."/>
            <person name="Schaap P."/>
            <person name="Glockner G."/>
        </authorList>
    </citation>
    <scope>NUCLEOTIDE SEQUENCE [LARGE SCALE GENOMIC DNA]</scope>
    <source>
        <strain evidence="3 4">Jena</strain>
    </source>
</reference>
<dbReference type="Pfam" id="PF01852">
    <property type="entry name" value="START"/>
    <property type="match status" value="1"/>
</dbReference>
<dbReference type="GO" id="GO:0016757">
    <property type="term" value="F:glycosyltransferase activity"/>
    <property type="evidence" value="ECO:0007669"/>
    <property type="project" value="InterPro"/>
</dbReference>
<dbReference type="InParanoid" id="A0A2P6MWG4"/>
<feature type="domain" description="START" evidence="2">
    <location>
        <begin position="462"/>
        <end position="651"/>
    </location>
</feature>
<dbReference type="EMBL" id="MDYQ01000353">
    <property type="protein sequence ID" value="PRP76062.1"/>
    <property type="molecule type" value="Genomic_DNA"/>
</dbReference>
<keyword evidence="4" id="KW-1185">Reference proteome</keyword>
<dbReference type="InterPro" id="IPR002913">
    <property type="entry name" value="START_lipid-bd_dom"/>
</dbReference>
<dbReference type="SMART" id="SM00234">
    <property type="entry name" value="START"/>
    <property type="match status" value="1"/>
</dbReference>
<accession>A0A2P6MWG4</accession>
<organism evidence="3 4">
    <name type="scientific">Planoprotostelium fungivorum</name>
    <dbReference type="NCBI Taxonomy" id="1890364"/>
    <lineage>
        <taxon>Eukaryota</taxon>
        <taxon>Amoebozoa</taxon>
        <taxon>Evosea</taxon>
        <taxon>Variosea</taxon>
        <taxon>Cavosteliida</taxon>
        <taxon>Cavosteliaceae</taxon>
        <taxon>Planoprotostelium</taxon>
    </lineage>
</organism>
<comment type="caution">
    <text evidence="3">The sequence shown here is derived from an EMBL/GenBank/DDBJ whole genome shotgun (WGS) entry which is preliminary data.</text>
</comment>
<dbReference type="InterPro" id="IPR029675">
    <property type="entry name" value="PGAP4"/>
</dbReference>
<feature type="transmembrane region" description="Helical" evidence="1">
    <location>
        <begin position="9"/>
        <end position="26"/>
    </location>
</feature>
<protein>
    <recommendedName>
        <fullName evidence="2">START domain-containing protein</fullName>
    </recommendedName>
</protein>
<keyword evidence="1" id="KW-1133">Transmembrane helix</keyword>
<dbReference type="SUPFAM" id="SSF55961">
    <property type="entry name" value="Bet v1-like"/>
    <property type="match status" value="1"/>
</dbReference>
<name>A0A2P6MWG4_9EUKA</name>
<evidence type="ECO:0000256" key="1">
    <source>
        <dbReference type="SAM" id="Phobius"/>
    </source>
</evidence>
<dbReference type="PROSITE" id="PS50848">
    <property type="entry name" value="START"/>
    <property type="match status" value="1"/>
</dbReference>
<dbReference type="GO" id="GO:0008289">
    <property type="term" value="F:lipid binding"/>
    <property type="evidence" value="ECO:0007669"/>
    <property type="project" value="InterPro"/>
</dbReference>
<dbReference type="Proteomes" id="UP000241769">
    <property type="component" value="Unassembled WGS sequence"/>
</dbReference>
<sequence length="664" mass="77398">MRVGISKRTLVFVAVFCQCLMFYLYLANQYRNVRHSVFWDNEEGERQKAKDRETSLLKDLQLLKDGTQKLSHLVQKREQLQRGKEEFYKIFNASYSEDSQAKTEFKKKDLCIGIVTVDRRPQRYLLETVASVIRGVDSEIADRVTIFVLNTMINEADHPDALYLSPLVPVLHRSHIPQLVPKGHEDSGWYKKETIDYVTSLNVCQKLSRYTLILEDDVLVTSHLVQKLFERALDPLERGQSTTQSGLFNEPWLFVRLFYTNYWSGWATEDIFTFPFLFFTLGSIFTLIVLFFLWPSGRDFVGFVKAERKMAFILWMSLSLFSAVCLYSVGKQNIMSNFRTGLWPFGSHAFTVGMVFSNDRMEGMSRYLLENYQEVPVDILIGRYAGQEHLRMLLLVPNLVQHIGAYSSNRDKVQGFRHFLDDSYFEYLSERFEMAEIPNTWHIATQEEYDEFVRAIDSPDKWTQCFKNADSSIQVWYQKSDVSPINEVKIQAVWKQINPEDLYDVLHDSKYRGVWDKNMIDNDLIEQLDNKNDIGYYSAKCPVGIANRDFCNIRSWSDIPDGYVIMNHSVQHPKAPLKKSFVRPVDLTSFRANSIKTGYVIRRREEGCVITYVTTTDPKGSIPVMIFNKMTQKLAPKILDRLSKAVLDYPAWKSQNQPEHKPWR</sequence>